<organism evidence="2 3">
    <name type="scientific">Podospora didyma</name>
    <dbReference type="NCBI Taxonomy" id="330526"/>
    <lineage>
        <taxon>Eukaryota</taxon>
        <taxon>Fungi</taxon>
        <taxon>Dikarya</taxon>
        <taxon>Ascomycota</taxon>
        <taxon>Pezizomycotina</taxon>
        <taxon>Sordariomycetes</taxon>
        <taxon>Sordariomycetidae</taxon>
        <taxon>Sordariales</taxon>
        <taxon>Podosporaceae</taxon>
        <taxon>Podospora</taxon>
    </lineage>
</organism>
<proteinExistence type="predicted"/>
<protein>
    <submittedName>
        <fullName evidence="2">Uncharacterized protein</fullName>
    </submittedName>
</protein>
<evidence type="ECO:0000256" key="1">
    <source>
        <dbReference type="SAM" id="MobiDB-lite"/>
    </source>
</evidence>
<reference evidence="2" key="2">
    <citation type="submission" date="2023-06" db="EMBL/GenBank/DDBJ databases">
        <authorList>
            <consortium name="Lawrence Berkeley National Laboratory"/>
            <person name="Haridas S."/>
            <person name="Hensen N."/>
            <person name="Bonometti L."/>
            <person name="Westerberg I."/>
            <person name="Brannstrom I.O."/>
            <person name="Guillou S."/>
            <person name="Cros-Aarteil S."/>
            <person name="Calhoun S."/>
            <person name="Kuo A."/>
            <person name="Mondo S."/>
            <person name="Pangilinan J."/>
            <person name="Riley R."/>
            <person name="LaButti K."/>
            <person name="Andreopoulos B."/>
            <person name="Lipzen A."/>
            <person name="Chen C."/>
            <person name="Yanf M."/>
            <person name="Daum C."/>
            <person name="Ng V."/>
            <person name="Clum A."/>
            <person name="Steindorff A."/>
            <person name="Ohm R."/>
            <person name="Martin F."/>
            <person name="Silar P."/>
            <person name="Natvig D."/>
            <person name="Lalanne C."/>
            <person name="Gautier V."/>
            <person name="Ament-velasquez S.L."/>
            <person name="Kruys A."/>
            <person name="Hutchinson M.I."/>
            <person name="Powell A.J."/>
            <person name="Barry K."/>
            <person name="Miller A.N."/>
            <person name="Grigoriev I.V."/>
            <person name="Debuchy R."/>
            <person name="Gladieux P."/>
            <person name="Thoren M.H."/>
            <person name="Johannesson H."/>
        </authorList>
    </citation>
    <scope>NUCLEOTIDE SEQUENCE</scope>
    <source>
        <strain evidence="2">CBS 232.78</strain>
    </source>
</reference>
<keyword evidence="3" id="KW-1185">Reference proteome</keyword>
<gene>
    <name evidence="2" type="ORF">B0H63DRAFT_565786</name>
</gene>
<dbReference type="Proteomes" id="UP001285441">
    <property type="component" value="Unassembled WGS sequence"/>
</dbReference>
<comment type="caution">
    <text evidence="2">The sequence shown here is derived from an EMBL/GenBank/DDBJ whole genome shotgun (WGS) entry which is preliminary data.</text>
</comment>
<feature type="compositionally biased region" description="Polar residues" evidence="1">
    <location>
        <begin position="17"/>
        <end position="26"/>
    </location>
</feature>
<feature type="region of interest" description="Disordered" evidence="1">
    <location>
        <begin position="1"/>
        <end position="57"/>
    </location>
</feature>
<dbReference type="EMBL" id="JAULSW010000011">
    <property type="protein sequence ID" value="KAK3367935.1"/>
    <property type="molecule type" value="Genomic_DNA"/>
</dbReference>
<name>A0AAE0N2L5_9PEZI</name>
<dbReference type="AlphaFoldDB" id="A0AAE0N2L5"/>
<reference evidence="2" key="1">
    <citation type="journal article" date="2023" name="Mol. Phylogenet. Evol.">
        <title>Genome-scale phylogeny and comparative genomics of the fungal order Sordariales.</title>
        <authorList>
            <person name="Hensen N."/>
            <person name="Bonometti L."/>
            <person name="Westerberg I."/>
            <person name="Brannstrom I.O."/>
            <person name="Guillou S."/>
            <person name="Cros-Aarteil S."/>
            <person name="Calhoun S."/>
            <person name="Haridas S."/>
            <person name="Kuo A."/>
            <person name="Mondo S."/>
            <person name="Pangilinan J."/>
            <person name="Riley R."/>
            <person name="LaButti K."/>
            <person name="Andreopoulos B."/>
            <person name="Lipzen A."/>
            <person name="Chen C."/>
            <person name="Yan M."/>
            <person name="Daum C."/>
            <person name="Ng V."/>
            <person name="Clum A."/>
            <person name="Steindorff A."/>
            <person name="Ohm R.A."/>
            <person name="Martin F."/>
            <person name="Silar P."/>
            <person name="Natvig D.O."/>
            <person name="Lalanne C."/>
            <person name="Gautier V."/>
            <person name="Ament-Velasquez S.L."/>
            <person name="Kruys A."/>
            <person name="Hutchinson M.I."/>
            <person name="Powell A.J."/>
            <person name="Barry K."/>
            <person name="Miller A.N."/>
            <person name="Grigoriev I.V."/>
            <person name="Debuchy R."/>
            <person name="Gladieux P."/>
            <person name="Hiltunen Thoren M."/>
            <person name="Johannesson H."/>
        </authorList>
    </citation>
    <scope>NUCLEOTIDE SEQUENCE</scope>
    <source>
        <strain evidence="2">CBS 232.78</strain>
    </source>
</reference>
<evidence type="ECO:0000313" key="2">
    <source>
        <dbReference type="EMBL" id="KAK3367935.1"/>
    </source>
</evidence>
<evidence type="ECO:0000313" key="3">
    <source>
        <dbReference type="Proteomes" id="UP001285441"/>
    </source>
</evidence>
<accession>A0AAE0N2L5</accession>
<sequence>MQLVTTASEVISKADESSSGPASATASDYGGSVGQLASSPPPGPHSDGTLDDGGALVPFIKRDESPDRWSISRRFYTARAAPTIATEAIKKELVDFFTGRNRKFPSELLLALFCMSSSMAWLEPRELGLQYLRQARVVLKTLET</sequence>